<proteinExistence type="predicted"/>
<keyword evidence="1" id="KW-0597">Phosphoprotein</keyword>
<dbReference type="Gene3D" id="2.40.50.1020">
    <property type="entry name" value="LytTr DNA-binding domain"/>
    <property type="match status" value="1"/>
</dbReference>
<dbReference type="Gene3D" id="3.40.50.2300">
    <property type="match status" value="1"/>
</dbReference>
<organism evidence="4 5">
    <name type="scientific">Sphingobacterium thalpophilum</name>
    <dbReference type="NCBI Taxonomy" id="259"/>
    <lineage>
        <taxon>Bacteria</taxon>
        <taxon>Pseudomonadati</taxon>
        <taxon>Bacteroidota</taxon>
        <taxon>Sphingobacteriia</taxon>
        <taxon>Sphingobacteriales</taxon>
        <taxon>Sphingobacteriaceae</taxon>
        <taxon>Sphingobacterium</taxon>
    </lineage>
</organism>
<evidence type="ECO:0000313" key="5">
    <source>
        <dbReference type="Proteomes" id="UP001566204"/>
    </source>
</evidence>
<dbReference type="GO" id="GO:0003677">
    <property type="term" value="F:DNA binding"/>
    <property type="evidence" value="ECO:0007669"/>
    <property type="project" value="UniProtKB-KW"/>
</dbReference>
<reference evidence="4 5" key="1">
    <citation type="submission" date="2024-06" db="EMBL/GenBank/DDBJ databases">
        <title>Soil Sphingobacterium thalpophilum.</title>
        <authorList>
            <person name="Yang J."/>
            <person name="Li J."/>
        </authorList>
    </citation>
    <scope>NUCLEOTIDE SEQUENCE [LARGE SCALE GENOMIC DNA]</scope>
    <source>
        <strain evidence="4 5">22g91tb</strain>
    </source>
</reference>
<dbReference type="InterPro" id="IPR001789">
    <property type="entry name" value="Sig_transdc_resp-reg_receiver"/>
</dbReference>
<dbReference type="InterPro" id="IPR046947">
    <property type="entry name" value="LytR-like"/>
</dbReference>
<accession>A0ABV4HJH5</accession>
<dbReference type="EMBL" id="JBEOQB010000006">
    <property type="protein sequence ID" value="MEZ0453770.1"/>
    <property type="molecule type" value="Genomic_DNA"/>
</dbReference>
<dbReference type="Pfam" id="PF04397">
    <property type="entry name" value="LytTR"/>
    <property type="match status" value="1"/>
</dbReference>
<gene>
    <name evidence="4" type="ORF">ABTW24_19420</name>
</gene>
<feature type="domain" description="Response regulatory" evidence="2">
    <location>
        <begin position="2"/>
        <end position="115"/>
    </location>
</feature>
<dbReference type="RefSeq" id="WP_370482765.1">
    <property type="nucleotide sequence ID" value="NZ_JBEOQA010000002.1"/>
</dbReference>
<dbReference type="PROSITE" id="PS50110">
    <property type="entry name" value="RESPONSE_REGULATORY"/>
    <property type="match status" value="1"/>
</dbReference>
<evidence type="ECO:0000259" key="3">
    <source>
        <dbReference type="PROSITE" id="PS50930"/>
    </source>
</evidence>
<sequence>MKVLIVEDENLAAKKLVKTLLSIAPGAEVLGVLDSVESTVEWLETNKQPDLILMDIELTDGQSFEIFKQTEVTSTVIFTTSYDEHALKAFKVNSIDYLLKPVQKEELEAALQKFERLQKQSAPTANVADFEKLMAGLQRIKPKTYRKRFLVKSMQRLISINVADIAYFYSDDRLNFFKTYDDKRYIIDYTMDELENMVEPDDFFRISRAFLVATASIDKIHDYFGHRLSLHLKPLQDKEAIVSREKVTDFKLWLGK</sequence>
<evidence type="ECO:0000313" key="4">
    <source>
        <dbReference type="EMBL" id="MEZ0453770.1"/>
    </source>
</evidence>
<dbReference type="SMART" id="SM00850">
    <property type="entry name" value="LytTR"/>
    <property type="match status" value="1"/>
</dbReference>
<dbReference type="Pfam" id="PF00072">
    <property type="entry name" value="Response_reg"/>
    <property type="match status" value="1"/>
</dbReference>
<comment type="caution">
    <text evidence="4">The sequence shown here is derived from an EMBL/GenBank/DDBJ whole genome shotgun (WGS) entry which is preliminary data.</text>
</comment>
<dbReference type="SMART" id="SM00448">
    <property type="entry name" value="REC"/>
    <property type="match status" value="1"/>
</dbReference>
<feature type="modified residue" description="4-aspartylphosphate" evidence="1">
    <location>
        <position position="55"/>
    </location>
</feature>
<evidence type="ECO:0000259" key="2">
    <source>
        <dbReference type="PROSITE" id="PS50110"/>
    </source>
</evidence>
<name>A0ABV4HJH5_9SPHI</name>
<dbReference type="PANTHER" id="PTHR37299:SF1">
    <property type="entry name" value="STAGE 0 SPORULATION PROTEIN A HOMOLOG"/>
    <property type="match status" value="1"/>
</dbReference>
<dbReference type="PROSITE" id="PS50930">
    <property type="entry name" value="HTH_LYTTR"/>
    <property type="match status" value="1"/>
</dbReference>
<feature type="domain" description="HTH LytTR-type" evidence="3">
    <location>
        <begin position="149"/>
        <end position="256"/>
    </location>
</feature>
<dbReference type="Proteomes" id="UP001566204">
    <property type="component" value="Unassembled WGS sequence"/>
</dbReference>
<protein>
    <submittedName>
        <fullName evidence="4">LytTR family DNA-binding domain-containing protein</fullName>
    </submittedName>
</protein>
<evidence type="ECO:0000256" key="1">
    <source>
        <dbReference type="PROSITE-ProRule" id="PRU00169"/>
    </source>
</evidence>
<keyword evidence="4" id="KW-0238">DNA-binding</keyword>
<keyword evidence="5" id="KW-1185">Reference proteome</keyword>
<dbReference type="InterPro" id="IPR007492">
    <property type="entry name" value="LytTR_DNA-bd_dom"/>
</dbReference>
<dbReference type="PANTHER" id="PTHR37299">
    <property type="entry name" value="TRANSCRIPTIONAL REGULATOR-RELATED"/>
    <property type="match status" value="1"/>
</dbReference>
<dbReference type="SUPFAM" id="SSF52172">
    <property type="entry name" value="CheY-like"/>
    <property type="match status" value="1"/>
</dbReference>
<dbReference type="InterPro" id="IPR011006">
    <property type="entry name" value="CheY-like_superfamily"/>
</dbReference>